<reference evidence="6" key="1">
    <citation type="submission" date="2020-11" db="EMBL/GenBank/DDBJ databases">
        <authorList>
            <person name="Tran Van P."/>
        </authorList>
    </citation>
    <scope>NUCLEOTIDE SEQUENCE</scope>
</reference>
<evidence type="ECO:0008006" key="8">
    <source>
        <dbReference type="Google" id="ProtNLM"/>
    </source>
</evidence>
<protein>
    <recommendedName>
        <fullName evidence="8">Annexin</fullName>
    </recommendedName>
</protein>
<evidence type="ECO:0000313" key="7">
    <source>
        <dbReference type="Proteomes" id="UP000678499"/>
    </source>
</evidence>
<dbReference type="PROSITE" id="PS51897">
    <property type="entry name" value="ANNEXIN_2"/>
    <property type="match status" value="1"/>
</dbReference>
<dbReference type="EMBL" id="CAJPEX010000037">
    <property type="protein sequence ID" value="CAG0912647.1"/>
    <property type="molecule type" value="Genomic_DNA"/>
</dbReference>
<organism evidence="6">
    <name type="scientific">Notodromas monacha</name>
    <dbReference type="NCBI Taxonomy" id="399045"/>
    <lineage>
        <taxon>Eukaryota</taxon>
        <taxon>Metazoa</taxon>
        <taxon>Ecdysozoa</taxon>
        <taxon>Arthropoda</taxon>
        <taxon>Crustacea</taxon>
        <taxon>Oligostraca</taxon>
        <taxon>Ostracoda</taxon>
        <taxon>Podocopa</taxon>
        <taxon>Podocopida</taxon>
        <taxon>Cypridocopina</taxon>
        <taxon>Cypridoidea</taxon>
        <taxon>Cyprididae</taxon>
        <taxon>Notodromas</taxon>
    </lineage>
</organism>
<evidence type="ECO:0000256" key="4">
    <source>
        <dbReference type="ARBA" id="ARBA00023216"/>
    </source>
</evidence>
<dbReference type="GO" id="GO:0005634">
    <property type="term" value="C:nucleus"/>
    <property type="evidence" value="ECO:0007669"/>
    <property type="project" value="TreeGrafter"/>
</dbReference>
<keyword evidence="2" id="KW-0677">Repeat</keyword>
<dbReference type="SMART" id="SM00335">
    <property type="entry name" value="ANX"/>
    <property type="match status" value="3"/>
</dbReference>
<dbReference type="GO" id="GO:0005509">
    <property type="term" value="F:calcium ion binding"/>
    <property type="evidence" value="ECO:0007669"/>
    <property type="project" value="InterPro"/>
</dbReference>
<dbReference type="GO" id="GO:0001786">
    <property type="term" value="F:phosphatidylserine binding"/>
    <property type="evidence" value="ECO:0007669"/>
    <property type="project" value="TreeGrafter"/>
</dbReference>
<evidence type="ECO:0000256" key="5">
    <source>
        <dbReference type="ARBA" id="ARBA00023302"/>
    </source>
</evidence>
<dbReference type="OrthoDB" id="37886at2759"/>
<dbReference type="Proteomes" id="UP000678499">
    <property type="component" value="Unassembled WGS sequence"/>
</dbReference>
<dbReference type="Pfam" id="PF00191">
    <property type="entry name" value="Annexin"/>
    <property type="match status" value="2"/>
</dbReference>
<comment type="similarity">
    <text evidence="1">Belongs to the annexin family.</text>
</comment>
<name>A0A7R9BEF7_9CRUS</name>
<dbReference type="GO" id="GO:0012506">
    <property type="term" value="C:vesicle membrane"/>
    <property type="evidence" value="ECO:0007669"/>
    <property type="project" value="TreeGrafter"/>
</dbReference>
<sequence length="247" mass="28593">PFGVDVRQLIETICCRKNAAVENLKTYYRQLYHVDLEEDLRNSLICDAKNLVFSIAFGIREETAHVDSGRVLQDARAMNAVGVGRFSSLQEFGFIEILRRRSFPHMKELFQYYQRLTNQSIEDAIKSECSGQYEAFLLTTVAMIRDKASHFAERLHDALRVAMIRDEASHFAERLHDALRGLITDDSTITRIVVSRNESPTIVQSQIDLDDVKRRYRNKFNAILEEKVGRELYGEYKRAVVRILDNN</sequence>
<accession>A0A7R9BEF7</accession>
<dbReference type="AlphaFoldDB" id="A0A7R9BEF7"/>
<dbReference type="GO" id="GO:0005886">
    <property type="term" value="C:plasma membrane"/>
    <property type="evidence" value="ECO:0007669"/>
    <property type="project" value="TreeGrafter"/>
</dbReference>
<dbReference type="InterPro" id="IPR018502">
    <property type="entry name" value="Annexin_repeat"/>
</dbReference>
<dbReference type="EMBL" id="OA882074">
    <property type="protein sequence ID" value="CAD7272495.1"/>
    <property type="molecule type" value="Genomic_DNA"/>
</dbReference>
<dbReference type="GO" id="GO:0005737">
    <property type="term" value="C:cytoplasm"/>
    <property type="evidence" value="ECO:0007669"/>
    <property type="project" value="TreeGrafter"/>
</dbReference>
<gene>
    <name evidence="6" type="ORF">NMOB1V02_LOCUS424</name>
</gene>
<keyword evidence="4" id="KW-0041">Annexin</keyword>
<keyword evidence="7" id="KW-1185">Reference proteome</keyword>
<keyword evidence="3" id="KW-0106">Calcium</keyword>
<evidence type="ECO:0000256" key="2">
    <source>
        <dbReference type="ARBA" id="ARBA00022737"/>
    </source>
</evidence>
<feature type="non-terminal residue" evidence="6">
    <location>
        <position position="1"/>
    </location>
</feature>
<dbReference type="GO" id="GO:0005544">
    <property type="term" value="F:calcium-dependent phospholipid binding"/>
    <property type="evidence" value="ECO:0007669"/>
    <property type="project" value="UniProtKB-KW"/>
</dbReference>
<evidence type="ECO:0000256" key="3">
    <source>
        <dbReference type="ARBA" id="ARBA00022837"/>
    </source>
</evidence>
<proteinExistence type="inferred from homology"/>
<dbReference type="PANTHER" id="PTHR10502:SF177">
    <property type="entry name" value="ANNEXIN B10"/>
    <property type="match status" value="1"/>
</dbReference>
<evidence type="ECO:0000256" key="1">
    <source>
        <dbReference type="ARBA" id="ARBA00007831"/>
    </source>
</evidence>
<dbReference type="FunFam" id="1.10.220.10:FF:000002">
    <property type="entry name" value="Annexin"/>
    <property type="match status" value="1"/>
</dbReference>
<dbReference type="InterPro" id="IPR037104">
    <property type="entry name" value="Annexin_sf"/>
</dbReference>
<keyword evidence="5" id="KW-0111">Calcium/phospholipid-binding</keyword>
<dbReference type="Gene3D" id="1.10.220.10">
    <property type="entry name" value="Annexin"/>
    <property type="match status" value="3"/>
</dbReference>
<evidence type="ECO:0000313" key="6">
    <source>
        <dbReference type="EMBL" id="CAD7272495.1"/>
    </source>
</evidence>
<dbReference type="PANTHER" id="PTHR10502">
    <property type="entry name" value="ANNEXIN"/>
    <property type="match status" value="1"/>
</dbReference>
<dbReference type="SUPFAM" id="SSF47874">
    <property type="entry name" value="Annexin"/>
    <property type="match status" value="1"/>
</dbReference>